<name>E5EPR2_9CAUD</name>
<organism evidence="1 2">
    <name type="scientific">Acinetobacter phage Acj9</name>
    <dbReference type="NCBI Taxonomy" id="760939"/>
    <lineage>
        <taxon>Viruses</taxon>
        <taxon>Duplodnaviria</taxon>
        <taxon>Heunggongvirae</taxon>
        <taxon>Uroviricota</taxon>
        <taxon>Caudoviricetes</taxon>
        <taxon>Pantevenvirales</taxon>
        <taxon>Straboviridae</taxon>
        <taxon>Twarogvirinae</taxon>
        <taxon>Acajnonavirus</taxon>
        <taxon>Acajnonavirus acj9</taxon>
    </lineage>
</organism>
<gene>
    <name evidence="1" type="ORF">Acj9p128</name>
</gene>
<protein>
    <submittedName>
        <fullName evidence="1">Uncharacterized protein</fullName>
    </submittedName>
</protein>
<evidence type="ECO:0000313" key="2">
    <source>
        <dbReference type="Proteomes" id="UP000008731"/>
    </source>
</evidence>
<dbReference type="RefSeq" id="YP_004010265.1">
    <property type="nucleotide sequence ID" value="NC_014663.1"/>
</dbReference>
<dbReference type="KEGG" id="vg:9926562"/>
<keyword evidence="2" id="KW-1185">Reference proteome</keyword>
<dbReference type="Proteomes" id="UP000008731">
    <property type="component" value="Segment"/>
</dbReference>
<accession>E5EPR2</accession>
<sequence>MQKLLNYVNNENGSDQIDQNQTLQEEIEMTNQEFEAIANAKRAEITASDIKWVEQSVLDAETKMVERIKAKPFNHSWSIHIEPKPGCTRKETFEIIKRHKQDMTDLKIWFEHLQYSTDRLFYQFEMPMEQKK</sequence>
<proteinExistence type="predicted"/>
<dbReference type="GeneID" id="9926562"/>
<evidence type="ECO:0000313" key="1">
    <source>
        <dbReference type="EMBL" id="ADG60028.1"/>
    </source>
</evidence>
<dbReference type="EMBL" id="HM004124">
    <property type="protein sequence ID" value="ADG60028.1"/>
    <property type="molecule type" value="Genomic_DNA"/>
</dbReference>
<reference evidence="1 2" key="1">
    <citation type="journal article" date="2010" name="Virol. J.">
        <title>Genomes of the T4-related bacteriophages as windows on microbial genome evolution.</title>
        <authorList>
            <person name="Petrov V.M."/>
            <person name="Ratnayaka S."/>
            <person name="Nolan J.M."/>
            <person name="Miller E.S."/>
            <person name="Karam J.D."/>
        </authorList>
    </citation>
    <scope>NUCLEOTIDE SEQUENCE [LARGE SCALE GENOMIC DNA]</scope>
</reference>